<proteinExistence type="predicted"/>
<dbReference type="EMBL" id="UINC01054934">
    <property type="protein sequence ID" value="SVB73241.1"/>
    <property type="molecule type" value="Genomic_DNA"/>
</dbReference>
<protein>
    <submittedName>
        <fullName evidence="1">Uncharacterized protein</fullName>
    </submittedName>
</protein>
<evidence type="ECO:0000313" key="1">
    <source>
        <dbReference type="EMBL" id="SVB73241.1"/>
    </source>
</evidence>
<sequence length="167" mass="18258">MLSNLRVKSVFLSFALFLSFGFSQEFTASLDATGGDSGYELIFGFHPDATDGYDSDFDMYAPPAPPPPAFDAALGWGGDRFYTQILSGDGDLSEHEYDILIAYSADNTVTLSWDNSGWSDMMSSCILQDAFGGVMINIDMLTETTFTNTNPAFTQLKLKVTPTNYSL</sequence>
<organism evidence="1">
    <name type="scientific">marine metagenome</name>
    <dbReference type="NCBI Taxonomy" id="408172"/>
    <lineage>
        <taxon>unclassified sequences</taxon>
        <taxon>metagenomes</taxon>
        <taxon>ecological metagenomes</taxon>
    </lineage>
</organism>
<name>A0A382GGA8_9ZZZZ</name>
<feature type="non-terminal residue" evidence="1">
    <location>
        <position position="167"/>
    </location>
</feature>
<dbReference type="AlphaFoldDB" id="A0A382GGA8"/>
<reference evidence="1" key="1">
    <citation type="submission" date="2018-05" db="EMBL/GenBank/DDBJ databases">
        <authorList>
            <person name="Lanie J.A."/>
            <person name="Ng W.-L."/>
            <person name="Kazmierczak K.M."/>
            <person name="Andrzejewski T.M."/>
            <person name="Davidsen T.M."/>
            <person name="Wayne K.J."/>
            <person name="Tettelin H."/>
            <person name="Glass J.I."/>
            <person name="Rusch D."/>
            <person name="Podicherti R."/>
            <person name="Tsui H.-C.T."/>
            <person name="Winkler M.E."/>
        </authorList>
    </citation>
    <scope>NUCLEOTIDE SEQUENCE</scope>
</reference>
<accession>A0A382GGA8</accession>
<gene>
    <name evidence="1" type="ORF">METZ01_LOCUS226095</name>
</gene>